<sequence>MEKLVMLELLRSYYAGKKVFLTGHTGFKGTWMMALLHQLGAEVKGYALAPEDSAPFHNLFSGLNVQSVIADIRNRKQLTEEIASFQPDYVFHLAAQPLVLLSYEIPSETFEVNVVGTANVLEAARQLEKRCNIIVITTDKVYDNKEHHGLYKEEDRLGGYDPYSASKACTELVVDSFRNSFFNVKDILIHRKALASARAGNVIGGGDFSRNRIIPDAAKALLQGKEILVRNPGSVRPWQHVLEPVCGYLLLGTKMTDDPVSFSQAFNFGPQPEDHLTVKELVELAIKTWGSGKMEVSSNGAAMHEANLLKLDISKAAEQLSWKPQLSAPQAIEWSMDWYKTPVEQQAEFTFTQIDNYLRK</sequence>
<dbReference type="RefSeq" id="WP_237872758.1">
    <property type="nucleotide sequence ID" value="NZ_JAKLTR010000008.1"/>
</dbReference>
<dbReference type="EMBL" id="JAKLTR010000008">
    <property type="protein sequence ID" value="MCG2615402.1"/>
    <property type="molecule type" value="Genomic_DNA"/>
</dbReference>
<evidence type="ECO:0000313" key="3">
    <source>
        <dbReference type="Proteomes" id="UP001165367"/>
    </source>
</evidence>
<dbReference type="Gene3D" id="3.90.25.10">
    <property type="entry name" value="UDP-galactose 4-epimerase, domain 1"/>
    <property type="match status" value="1"/>
</dbReference>
<evidence type="ECO:0000313" key="2">
    <source>
        <dbReference type="EMBL" id="MCG2615402.1"/>
    </source>
</evidence>
<keyword evidence="2" id="KW-0456">Lyase</keyword>
<keyword evidence="3" id="KW-1185">Reference proteome</keyword>
<name>A0ABS9KST6_9BACT</name>
<dbReference type="InterPro" id="IPR016040">
    <property type="entry name" value="NAD(P)-bd_dom"/>
</dbReference>
<dbReference type="InterPro" id="IPR013445">
    <property type="entry name" value="CDP_4_6_deHydtase"/>
</dbReference>
<feature type="domain" description="NAD(P)-binding" evidence="1">
    <location>
        <begin position="21"/>
        <end position="332"/>
    </location>
</feature>
<reference evidence="2" key="1">
    <citation type="submission" date="2022-01" db="EMBL/GenBank/DDBJ databases">
        <authorList>
            <person name="Jo J.-H."/>
            <person name="Im W.-T."/>
        </authorList>
    </citation>
    <scope>NUCLEOTIDE SEQUENCE</scope>
    <source>
        <strain evidence="2">NA20</strain>
    </source>
</reference>
<dbReference type="GO" id="GO:0047733">
    <property type="term" value="F:CDP-glucose 4,6-dehydratase activity"/>
    <property type="evidence" value="ECO:0007669"/>
    <property type="project" value="UniProtKB-EC"/>
</dbReference>
<proteinExistence type="predicted"/>
<organism evidence="2 3">
    <name type="scientific">Terrimonas ginsenosidimutans</name>
    <dbReference type="NCBI Taxonomy" id="2908004"/>
    <lineage>
        <taxon>Bacteria</taxon>
        <taxon>Pseudomonadati</taxon>
        <taxon>Bacteroidota</taxon>
        <taxon>Chitinophagia</taxon>
        <taxon>Chitinophagales</taxon>
        <taxon>Chitinophagaceae</taxon>
        <taxon>Terrimonas</taxon>
    </lineage>
</organism>
<accession>A0ABS9KST6</accession>
<dbReference type="Pfam" id="PF16363">
    <property type="entry name" value="GDP_Man_Dehyd"/>
    <property type="match status" value="1"/>
</dbReference>
<dbReference type="PANTHER" id="PTHR43000">
    <property type="entry name" value="DTDP-D-GLUCOSE 4,6-DEHYDRATASE-RELATED"/>
    <property type="match status" value="1"/>
</dbReference>
<gene>
    <name evidence="2" type="primary">rfbG</name>
    <name evidence="2" type="ORF">LZZ85_13970</name>
</gene>
<dbReference type="Gene3D" id="3.40.50.720">
    <property type="entry name" value="NAD(P)-binding Rossmann-like Domain"/>
    <property type="match status" value="1"/>
</dbReference>
<dbReference type="EC" id="4.2.1.45" evidence="2"/>
<protein>
    <submittedName>
        <fullName evidence="2">CDP-glucose 4,6-dehydratase</fullName>
        <ecNumber evidence="2">4.2.1.45</ecNumber>
    </submittedName>
</protein>
<dbReference type="InterPro" id="IPR036291">
    <property type="entry name" value="NAD(P)-bd_dom_sf"/>
</dbReference>
<evidence type="ECO:0000259" key="1">
    <source>
        <dbReference type="Pfam" id="PF16363"/>
    </source>
</evidence>
<comment type="caution">
    <text evidence="2">The sequence shown here is derived from an EMBL/GenBank/DDBJ whole genome shotgun (WGS) entry which is preliminary data.</text>
</comment>
<dbReference type="Proteomes" id="UP001165367">
    <property type="component" value="Unassembled WGS sequence"/>
</dbReference>
<dbReference type="NCBIfam" id="TIGR02622">
    <property type="entry name" value="CDP_4_6_dhtase"/>
    <property type="match status" value="1"/>
</dbReference>
<dbReference type="SUPFAM" id="SSF51735">
    <property type="entry name" value="NAD(P)-binding Rossmann-fold domains"/>
    <property type="match status" value="1"/>
</dbReference>